<reference evidence="2" key="1">
    <citation type="journal article" date="2019" name="Int. J. Syst. Evol. Microbiol.">
        <title>The Global Catalogue of Microorganisms (GCM) 10K type strain sequencing project: providing services to taxonomists for standard genome sequencing and annotation.</title>
        <authorList>
            <consortium name="The Broad Institute Genomics Platform"/>
            <consortium name="The Broad Institute Genome Sequencing Center for Infectious Disease"/>
            <person name="Wu L."/>
            <person name="Ma J."/>
        </authorList>
    </citation>
    <scope>NUCLEOTIDE SEQUENCE [LARGE SCALE GENOMIC DNA]</scope>
    <source>
        <strain evidence="2">CGMCC 1.16031</strain>
    </source>
</reference>
<evidence type="ECO:0000313" key="2">
    <source>
        <dbReference type="Proteomes" id="UP001596364"/>
    </source>
</evidence>
<keyword evidence="2" id="KW-1185">Reference proteome</keyword>
<comment type="caution">
    <text evidence="1">The sequence shown here is derived from an EMBL/GenBank/DDBJ whole genome shotgun (WGS) entry which is preliminary data.</text>
</comment>
<proteinExistence type="predicted"/>
<dbReference type="RefSeq" id="WP_131257841.1">
    <property type="nucleotide sequence ID" value="NZ_JBHSUS010000001.1"/>
</dbReference>
<protein>
    <recommendedName>
        <fullName evidence="3">Dienelactone hydrolase</fullName>
    </recommendedName>
</protein>
<dbReference type="EMBL" id="JBHSUS010000001">
    <property type="protein sequence ID" value="MFC6441396.1"/>
    <property type="molecule type" value="Genomic_DNA"/>
</dbReference>
<evidence type="ECO:0008006" key="3">
    <source>
        <dbReference type="Google" id="ProtNLM"/>
    </source>
</evidence>
<gene>
    <name evidence="1" type="ORF">ACFP85_14680</name>
</gene>
<organism evidence="1 2">
    <name type="scientific">Pseudobowmanella zhangzhouensis</name>
    <dbReference type="NCBI Taxonomy" id="1537679"/>
    <lineage>
        <taxon>Bacteria</taxon>
        <taxon>Pseudomonadati</taxon>
        <taxon>Pseudomonadota</taxon>
        <taxon>Gammaproteobacteria</taxon>
        <taxon>Alteromonadales</taxon>
        <taxon>Alteromonadaceae</taxon>
    </lineage>
</organism>
<sequence>MRWLIVSDIFGHTPELESWCARLPGEAQIVQPYSTQPPRFADDHAAYAHFTVHSDIERFAARVLDGVKRFQPQRVVGFSAGGAAAWLAACSDSFSARQLLCFYPGQVRHYLNKQPQVPCELIFAAHEAHFDVQAVMAKLSHLAGVKVRDCAYAHGFMNPLSAGFDACAETYFTDYLCN</sequence>
<accession>A0ABW1XNM9</accession>
<dbReference type="InterPro" id="IPR029058">
    <property type="entry name" value="AB_hydrolase_fold"/>
</dbReference>
<dbReference type="SUPFAM" id="SSF53474">
    <property type="entry name" value="alpha/beta-Hydrolases"/>
    <property type="match status" value="1"/>
</dbReference>
<name>A0ABW1XNM9_9ALTE</name>
<dbReference type="Gene3D" id="3.40.50.1820">
    <property type="entry name" value="alpha/beta hydrolase"/>
    <property type="match status" value="1"/>
</dbReference>
<evidence type="ECO:0000313" key="1">
    <source>
        <dbReference type="EMBL" id="MFC6441396.1"/>
    </source>
</evidence>
<dbReference type="Proteomes" id="UP001596364">
    <property type="component" value="Unassembled WGS sequence"/>
</dbReference>